<dbReference type="InterPro" id="IPR013610">
    <property type="entry name" value="ArdC_N"/>
</dbReference>
<evidence type="ECO:0008006" key="5">
    <source>
        <dbReference type="Google" id="ProtNLM"/>
    </source>
</evidence>
<accession>A0A1W9KNS7</accession>
<reference evidence="3 4" key="1">
    <citation type="submission" date="2017-01" db="EMBL/GenBank/DDBJ databases">
        <title>Novel large sulfur bacteria in the metagenomes of groundwater-fed chemosynthetic microbial mats in the Lake Huron basin.</title>
        <authorList>
            <person name="Sharrar A.M."/>
            <person name="Flood B.E."/>
            <person name="Bailey J.V."/>
            <person name="Jones D.S."/>
            <person name="Biddanda B."/>
            <person name="Ruberg S.A."/>
            <person name="Marcus D.N."/>
            <person name="Dick G.J."/>
        </authorList>
    </citation>
    <scope>NUCLEOTIDE SEQUENCE [LARGE SCALE GENOMIC DNA]</scope>
    <source>
        <strain evidence="3">A7</strain>
    </source>
</reference>
<evidence type="ECO:0000313" key="3">
    <source>
        <dbReference type="EMBL" id="OQW85808.1"/>
    </source>
</evidence>
<dbReference type="EMBL" id="MTEI01000034">
    <property type="protein sequence ID" value="OQW85808.1"/>
    <property type="molecule type" value="Genomic_DNA"/>
</dbReference>
<dbReference type="InterPro" id="IPR041459">
    <property type="entry name" value="MPTase-PolyVal"/>
</dbReference>
<dbReference type="PIRSF" id="PIRSF037112">
    <property type="entry name" value="Antirestriction_ArdC"/>
    <property type="match status" value="1"/>
</dbReference>
<gene>
    <name evidence="3" type="ORF">BWK72_20425</name>
</gene>
<feature type="domain" description="Polyvalent protein metallopeptidase" evidence="2">
    <location>
        <begin position="154"/>
        <end position="276"/>
    </location>
</feature>
<dbReference type="Pfam" id="PF18818">
    <property type="entry name" value="MPTase-PolyVal"/>
    <property type="match status" value="1"/>
</dbReference>
<dbReference type="Proteomes" id="UP000192505">
    <property type="component" value="Unassembled WGS sequence"/>
</dbReference>
<protein>
    <recommendedName>
        <fullName evidence="5">DNA primase</fullName>
    </recommendedName>
</protein>
<dbReference type="GO" id="GO:0003697">
    <property type="term" value="F:single-stranded DNA binding"/>
    <property type="evidence" value="ECO:0007669"/>
    <property type="project" value="InterPro"/>
</dbReference>
<dbReference type="Pfam" id="PF08401">
    <property type="entry name" value="ArdcN"/>
    <property type="match status" value="1"/>
</dbReference>
<feature type="domain" description="N-terminal" evidence="1">
    <location>
        <begin position="6"/>
        <end position="127"/>
    </location>
</feature>
<comment type="caution">
    <text evidence="3">The sequence shown here is derived from an EMBL/GenBank/DDBJ whole genome shotgun (WGS) entry which is preliminary data.</text>
</comment>
<sequence>MSHDFKDLYQSVTNTIITSLEAGTPPWVCPWARDPGSAVPANLATGRRYRGINTLLLNLQAMSRGYALNRWLTFQQARALGACVRKGETGTGIVFFKMLECDDTSRCAANDDGPRRVIPLLRSFTVFNASQIDGLPEALTAVPAPAEGWTPIGAAQALLADSGAVIRHGGDRAFYRPSDDVIQLPLPAAFPQAGNYYATALHELTHWTGAPNRCNRTLLGRQHIEAYAFEELVAEMGAAFLSSHCGLPGELQHASYLQSWLTALKSDKRLIFTAASLAQKAADFLIGEPVEATEAIQAVEVAA</sequence>
<proteinExistence type="predicted"/>
<organism evidence="3 4">
    <name type="scientific">Rhodoferax ferrireducens</name>
    <dbReference type="NCBI Taxonomy" id="192843"/>
    <lineage>
        <taxon>Bacteria</taxon>
        <taxon>Pseudomonadati</taxon>
        <taxon>Pseudomonadota</taxon>
        <taxon>Betaproteobacteria</taxon>
        <taxon>Burkholderiales</taxon>
        <taxon>Comamonadaceae</taxon>
        <taxon>Rhodoferax</taxon>
    </lineage>
</organism>
<evidence type="ECO:0000313" key="4">
    <source>
        <dbReference type="Proteomes" id="UP000192505"/>
    </source>
</evidence>
<dbReference type="InterPro" id="IPR017113">
    <property type="entry name" value="Antirestriction_ArdC"/>
</dbReference>
<name>A0A1W9KNS7_9BURK</name>
<evidence type="ECO:0000259" key="2">
    <source>
        <dbReference type="Pfam" id="PF18818"/>
    </source>
</evidence>
<dbReference type="AlphaFoldDB" id="A0A1W9KNS7"/>
<evidence type="ECO:0000259" key="1">
    <source>
        <dbReference type="Pfam" id="PF08401"/>
    </source>
</evidence>